<reference evidence="4" key="1">
    <citation type="journal article" date="2019" name="Int. J. Syst. Evol. Microbiol.">
        <title>The Global Catalogue of Microorganisms (GCM) 10K type strain sequencing project: providing services to taxonomists for standard genome sequencing and annotation.</title>
        <authorList>
            <consortium name="The Broad Institute Genomics Platform"/>
            <consortium name="The Broad Institute Genome Sequencing Center for Infectious Disease"/>
            <person name="Wu L."/>
            <person name="Ma J."/>
        </authorList>
    </citation>
    <scope>NUCLEOTIDE SEQUENCE [LARGE SCALE GENOMIC DNA]</scope>
    <source>
        <strain evidence="4">JCM 17591</strain>
    </source>
</reference>
<gene>
    <name evidence="3" type="ORF">GCM10022287_09090</name>
</gene>
<dbReference type="EMBL" id="BAABBW010000001">
    <property type="protein sequence ID" value="GAA4170740.1"/>
    <property type="molecule type" value="Genomic_DNA"/>
</dbReference>
<dbReference type="SUPFAM" id="SSF51735">
    <property type="entry name" value="NAD(P)-binding Rossmann-fold domains"/>
    <property type="match status" value="1"/>
</dbReference>
<evidence type="ECO:0000313" key="3">
    <source>
        <dbReference type="EMBL" id="GAA4170740.1"/>
    </source>
</evidence>
<sequence length="371" mass="39747">MRLFYLILPRVNAMRYVIVGAGAIGGTLASRLAQHGGTPPLVIARGDNAEAIRAHGLLLRSPDDEVRVDAPVATRPAEAELTTGDVLVFATKTHQLQSALTDWVDQPVRDAAGSVVGTAGELLPVLTALNGVEAERLALRYFRRVFGVCVWLPAVHLAPGEFTVRIAPVSGMFIVGRYGEANGETDDLDRLDPAAARDAELLETVRAEWERATFRVHVVDEVMPWKFRKLISNLGNAIQALMGSSGEASADIERELHTRARDEGLAVYAAAGIGIPSDDEEELWRGGVFNVRPVPGIDGPLGGSTWQSLARGSGSIETDYLNGEIVRLARVAGVPAPINEALQRLARQAAAQRRAPASVTPSELKRILLGG</sequence>
<dbReference type="Gene3D" id="3.40.50.720">
    <property type="entry name" value="NAD(P)-binding Rossmann-like Domain"/>
    <property type="match status" value="1"/>
</dbReference>
<organism evidence="3 4">
    <name type="scientific">Gryllotalpicola koreensis</name>
    <dbReference type="NCBI Taxonomy" id="993086"/>
    <lineage>
        <taxon>Bacteria</taxon>
        <taxon>Bacillati</taxon>
        <taxon>Actinomycetota</taxon>
        <taxon>Actinomycetes</taxon>
        <taxon>Micrococcales</taxon>
        <taxon>Microbacteriaceae</taxon>
        <taxon>Gryllotalpicola</taxon>
    </lineage>
</organism>
<dbReference type="Pfam" id="PF08546">
    <property type="entry name" value="ApbA_C"/>
    <property type="match status" value="1"/>
</dbReference>
<feature type="domain" description="Ketopantoate reductase N-terminal" evidence="1">
    <location>
        <begin position="17"/>
        <end position="164"/>
    </location>
</feature>
<evidence type="ECO:0000259" key="1">
    <source>
        <dbReference type="Pfam" id="PF02558"/>
    </source>
</evidence>
<feature type="domain" description="Ketopantoate reductase C-terminal" evidence="2">
    <location>
        <begin position="222"/>
        <end position="348"/>
    </location>
</feature>
<dbReference type="Gene3D" id="1.10.1040.10">
    <property type="entry name" value="N-(1-d-carboxylethyl)-l-norvaline Dehydrogenase, domain 2"/>
    <property type="match status" value="1"/>
</dbReference>
<dbReference type="InterPro" id="IPR013752">
    <property type="entry name" value="KPA_reductase"/>
</dbReference>
<dbReference type="Proteomes" id="UP001501079">
    <property type="component" value="Unassembled WGS sequence"/>
</dbReference>
<evidence type="ECO:0000313" key="4">
    <source>
        <dbReference type="Proteomes" id="UP001501079"/>
    </source>
</evidence>
<dbReference type="SUPFAM" id="SSF48179">
    <property type="entry name" value="6-phosphogluconate dehydrogenase C-terminal domain-like"/>
    <property type="match status" value="1"/>
</dbReference>
<keyword evidence="4" id="KW-1185">Reference proteome</keyword>
<dbReference type="PANTHER" id="PTHR21708">
    <property type="entry name" value="PROBABLE 2-DEHYDROPANTOATE 2-REDUCTASE"/>
    <property type="match status" value="1"/>
</dbReference>
<dbReference type="PANTHER" id="PTHR21708:SF26">
    <property type="entry name" value="2-DEHYDROPANTOATE 2-REDUCTASE"/>
    <property type="match status" value="1"/>
</dbReference>
<dbReference type="Pfam" id="PF02558">
    <property type="entry name" value="ApbA"/>
    <property type="match status" value="1"/>
</dbReference>
<proteinExistence type="predicted"/>
<dbReference type="InterPro" id="IPR013328">
    <property type="entry name" value="6PGD_dom2"/>
</dbReference>
<name>A0ABP7ZUS4_9MICO</name>
<dbReference type="InterPro" id="IPR036291">
    <property type="entry name" value="NAD(P)-bd_dom_sf"/>
</dbReference>
<comment type="caution">
    <text evidence="3">The sequence shown here is derived from an EMBL/GenBank/DDBJ whole genome shotgun (WGS) entry which is preliminary data.</text>
</comment>
<evidence type="ECO:0000259" key="2">
    <source>
        <dbReference type="Pfam" id="PF08546"/>
    </source>
</evidence>
<dbReference type="InterPro" id="IPR008927">
    <property type="entry name" value="6-PGluconate_DH-like_C_sf"/>
</dbReference>
<protein>
    <submittedName>
        <fullName evidence="3">2-dehydropantoate 2-reductase N-terminal domain-containing protein</fullName>
    </submittedName>
</protein>
<dbReference type="InterPro" id="IPR051402">
    <property type="entry name" value="KPR-Related"/>
</dbReference>
<dbReference type="InterPro" id="IPR013332">
    <property type="entry name" value="KPR_N"/>
</dbReference>
<accession>A0ABP7ZUS4</accession>